<proteinExistence type="predicted"/>
<evidence type="ECO:0000313" key="1">
    <source>
        <dbReference type="EMBL" id="PIO12174.1"/>
    </source>
</evidence>
<sequence length="128" mass="13837">MEGLSEGGGEGVEMSDRVTQIIKGDPSDLIIQIYPDSVTADFGVSRMEMEIHSALPEISLRTLFSRSSRHLLRSLNRSLIQHLHLVSSMFSSQTAGHTDTGIILSAVIFQDLLMDGAFPALHGQGGVT</sequence>
<dbReference type="Proteomes" id="UP000228934">
    <property type="component" value="Unassembled WGS sequence"/>
</dbReference>
<dbReference type="AlphaFoldDB" id="A0A2G9Q992"/>
<dbReference type="EMBL" id="KZ060525">
    <property type="protein sequence ID" value="PIO12174.1"/>
    <property type="molecule type" value="Genomic_DNA"/>
</dbReference>
<name>A0A2G9Q992_AQUCT</name>
<evidence type="ECO:0000313" key="2">
    <source>
        <dbReference type="Proteomes" id="UP000228934"/>
    </source>
</evidence>
<reference evidence="2" key="1">
    <citation type="journal article" date="2017" name="Nat. Commun.">
        <title>The North American bullfrog draft genome provides insight into hormonal regulation of long noncoding RNA.</title>
        <authorList>
            <person name="Hammond S.A."/>
            <person name="Warren R.L."/>
            <person name="Vandervalk B.P."/>
            <person name="Kucuk E."/>
            <person name="Khan H."/>
            <person name="Gibb E.A."/>
            <person name="Pandoh P."/>
            <person name="Kirk H."/>
            <person name="Zhao Y."/>
            <person name="Jones M."/>
            <person name="Mungall A.J."/>
            <person name="Coope R."/>
            <person name="Pleasance S."/>
            <person name="Moore R.A."/>
            <person name="Holt R.A."/>
            <person name="Round J.M."/>
            <person name="Ohora S."/>
            <person name="Walle B.V."/>
            <person name="Veldhoen N."/>
            <person name="Helbing C.C."/>
            <person name="Birol I."/>
        </authorList>
    </citation>
    <scope>NUCLEOTIDE SEQUENCE [LARGE SCALE GENOMIC DNA]</scope>
</reference>
<accession>A0A2G9Q992</accession>
<keyword evidence="2" id="KW-1185">Reference proteome</keyword>
<gene>
    <name evidence="1" type="ORF">AB205_0129160</name>
</gene>
<organism evidence="1 2">
    <name type="scientific">Aquarana catesbeiana</name>
    <name type="common">American bullfrog</name>
    <name type="synonym">Rana catesbeiana</name>
    <dbReference type="NCBI Taxonomy" id="8400"/>
    <lineage>
        <taxon>Eukaryota</taxon>
        <taxon>Metazoa</taxon>
        <taxon>Chordata</taxon>
        <taxon>Craniata</taxon>
        <taxon>Vertebrata</taxon>
        <taxon>Euteleostomi</taxon>
        <taxon>Amphibia</taxon>
        <taxon>Batrachia</taxon>
        <taxon>Anura</taxon>
        <taxon>Neobatrachia</taxon>
        <taxon>Ranoidea</taxon>
        <taxon>Ranidae</taxon>
        <taxon>Aquarana</taxon>
    </lineage>
</organism>
<protein>
    <submittedName>
        <fullName evidence="1">Uncharacterized protein</fullName>
    </submittedName>
</protein>